<organism evidence="6 7">
    <name type="scientific">Parthenolecanium corni</name>
    <dbReference type="NCBI Taxonomy" id="536013"/>
    <lineage>
        <taxon>Eukaryota</taxon>
        <taxon>Metazoa</taxon>
        <taxon>Ecdysozoa</taxon>
        <taxon>Arthropoda</taxon>
        <taxon>Hexapoda</taxon>
        <taxon>Insecta</taxon>
        <taxon>Pterygota</taxon>
        <taxon>Neoptera</taxon>
        <taxon>Paraneoptera</taxon>
        <taxon>Hemiptera</taxon>
        <taxon>Sternorrhyncha</taxon>
        <taxon>Coccoidea</taxon>
        <taxon>Coccidae</taxon>
        <taxon>Parthenolecanium</taxon>
    </lineage>
</organism>
<dbReference type="PROSITE" id="PS00028">
    <property type="entry name" value="ZINC_FINGER_C2H2_1"/>
    <property type="match status" value="1"/>
</dbReference>
<dbReference type="Pfam" id="PF12874">
    <property type="entry name" value="zf-met"/>
    <property type="match status" value="3"/>
</dbReference>
<evidence type="ECO:0000256" key="3">
    <source>
        <dbReference type="ARBA" id="ARBA00022833"/>
    </source>
</evidence>
<dbReference type="SUPFAM" id="SSF57667">
    <property type="entry name" value="beta-beta-alpha zinc fingers"/>
    <property type="match status" value="3"/>
</dbReference>
<protein>
    <recommendedName>
        <fullName evidence="5">C2H2-type domain-containing protein</fullName>
    </recommendedName>
</protein>
<dbReference type="Proteomes" id="UP001367676">
    <property type="component" value="Unassembled WGS sequence"/>
</dbReference>
<feature type="compositionally biased region" description="Polar residues" evidence="4">
    <location>
        <begin position="287"/>
        <end position="300"/>
    </location>
</feature>
<evidence type="ECO:0000256" key="2">
    <source>
        <dbReference type="ARBA" id="ARBA00022771"/>
    </source>
</evidence>
<dbReference type="InterPro" id="IPR052644">
    <property type="entry name" value="ZMAT3"/>
</dbReference>
<feature type="domain" description="C2H2-type" evidence="5">
    <location>
        <begin position="253"/>
        <end position="275"/>
    </location>
</feature>
<keyword evidence="3" id="KW-0862">Zinc</keyword>
<evidence type="ECO:0000259" key="5">
    <source>
        <dbReference type="PROSITE" id="PS00028"/>
    </source>
</evidence>
<proteinExistence type="predicted"/>
<feature type="compositionally biased region" description="Low complexity" evidence="4">
    <location>
        <begin position="301"/>
        <end position="313"/>
    </location>
</feature>
<dbReference type="EMBL" id="JBBCAQ010000022">
    <property type="protein sequence ID" value="KAK7590234.1"/>
    <property type="molecule type" value="Genomic_DNA"/>
</dbReference>
<feature type="region of interest" description="Disordered" evidence="4">
    <location>
        <begin position="284"/>
        <end position="315"/>
    </location>
</feature>
<dbReference type="InterPro" id="IPR003604">
    <property type="entry name" value="Matrin/U1-like-C_Znf_C2H2"/>
</dbReference>
<dbReference type="AlphaFoldDB" id="A0AAN9TJA8"/>
<sequence length="501" mass="55703">MSELNPSLYHLQSSHQSIAFRFFSESVKEIERQINSTASLNFFTTEQIDFIVLICDQFHKLVQLRSKSKLIDNLLTYNFPELFKPITESEVPAANEPVNNKTEEAVAKRPKNKFKFVCDVCDEEVDILNNDPDYSMKLHESSPYHLEVVSVLRKIKESEACTSSMGSSANESTAVPAINSLPKGVGSAPKNVPNKDKFASRIIVSNSKIIQSSKQSPVSSPISEAEESFQRFSWIKAQHQDKYLLWRHSQYYCCLCDADLPTQHNFDAHIRSSAHRANVAAERKTATHNGVGTGYDNQSGTSEVRSASRSTSSDHQNDQIIVNNNGVRFCTLCNVRLPSEANVVSHTNGMPHRTKCEIFRKTFDALNKALSDVTSAGIASSSTSAVSMRSNAAKNETSNVTNDLLVTSNGIQYCSLCNVKIPGKAQQESHFNGSLHKVQLKATKQSPSKAFTDFIISNKDGKGQCILCNVKLPGESQLNGHKYGKMHKMKLKEYEEKQFSS</sequence>
<dbReference type="PANTHER" id="PTHR46786">
    <property type="entry name" value="ZINC FINGER MATRIN-TYPE PROTEIN 3"/>
    <property type="match status" value="1"/>
</dbReference>
<reference evidence="6 7" key="1">
    <citation type="submission" date="2024-03" db="EMBL/GenBank/DDBJ databases">
        <title>Adaptation during the transition from Ophiocordyceps entomopathogen to insect associate is accompanied by gene loss and intensified selection.</title>
        <authorList>
            <person name="Ward C.M."/>
            <person name="Onetto C.A."/>
            <person name="Borneman A.R."/>
        </authorList>
    </citation>
    <scope>NUCLEOTIDE SEQUENCE [LARGE SCALE GENOMIC DNA]</scope>
    <source>
        <strain evidence="6">AWRI1</strain>
        <tissue evidence="6">Single Adult Female</tissue>
    </source>
</reference>
<name>A0AAN9TJA8_9HEMI</name>
<dbReference type="Pfam" id="PF12171">
    <property type="entry name" value="zf-C2H2_jaz"/>
    <property type="match status" value="1"/>
</dbReference>
<dbReference type="GO" id="GO:0008270">
    <property type="term" value="F:zinc ion binding"/>
    <property type="evidence" value="ECO:0007669"/>
    <property type="project" value="UniProtKB-KW"/>
</dbReference>
<gene>
    <name evidence="6" type="ORF">V9T40_001847</name>
</gene>
<keyword evidence="1" id="KW-0479">Metal-binding</keyword>
<accession>A0AAN9TJA8</accession>
<dbReference type="PANTHER" id="PTHR46786:SF1">
    <property type="entry name" value="ZINC FINGER MATRIN-TYPE PROTEIN 3"/>
    <property type="match status" value="1"/>
</dbReference>
<evidence type="ECO:0000256" key="4">
    <source>
        <dbReference type="SAM" id="MobiDB-lite"/>
    </source>
</evidence>
<comment type="caution">
    <text evidence="6">The sequence shown here is derived from an EMBL/GenBank/DDBJ whole genome shotgun (WGS) entry which is preliminary data.</text>
</comment>
<dbReference type="SMART" id="SM00451">
    <property type="entry name" value="ZnF_U1"/>
    <property type="match status" value="4"/>
</dbReference>
<dbReference type="InterPro" id="IPR013087">
    <property type="entry name" value="Znf_C2H2_type"/>
</dbReference>
<keyword evidence="7" id="KW-1185">Reference proteome</keyword>
<dbReference type="Gene3D" id="3.30.160.60">
    <property type="entry name" value="Classic Zinc Finger"/>
    <property type="match status" value="2"/>
</dbReference>
<evidence type="ECO:0000256" key="1">
    <source>
        <dbReference type="ARBA" id="ARBA00022723"/>
    </source>
</evidence>
<keyword evidence="2" id="KW-0863">Zinc-finger</keyword>
<dbReference type="GO" id="GO:0003676">
    <property type="term" value="F:nucleic acid binding"/>
    <property type="evidence" value="ECO:0007669"/>
    <property type="project" value="InterPro"/>
</dbReference>
<dbReference type="InterPro" id="IPR036236">
    <property type="entry name" value="Znf_C2H2_sf"/>
</dbReference>
<dbReference type="InterPro" id="IPR022755">
    <property type="entry name" value="Znf_C2H2_jaz"/>
</dbReference>
<evidence type="ECO:0000313" key="6">
    <source>
        <dbReference type="EMBL" id="KAK7590234.1"/>
    </source>
</evidence>
<evidence type="ECO:0000313" key="7">
    <source>
        <dbReference type="Proteomes" id="UP001367676"/>
    </source>
</evidence>
<dbReference type="SMART" id="SM00355">
    <property type="entry name" value="ZnF_C2H2"/>
    <property type="match status" value="4"/>
</dbReference>